<evidence type="ECO:0000256" key="4">
    <source>
        <dbReference type="ARBA" id="ARBA00023136"/>
    </source>
</evidence>
<reference evidence="5" key="2">
    <citation type="journal article" date="2015" name="Data Brief">
        <title>Shoot transcriptome of the giant reed, Arundo donax.</title>
        <authorList>
            <person name="Barrero R.A."/>
            <person name="Guerrero F.D."/>
            <person name="Moolhuijzen P."/>
            <person name="Goolsby J.A."/>
            <person name="Tidwell J."/>
            <person name="Bellgard S.E."/>
            <person name="Bellgard M.I."/>
        </authorList>
    </citation>
    <scope>NUCLEOTIDE SEQUENCE</scope>
    <source>
        <tissue evidence="5">Shoot tissue taken approximately 20 cm above the soil surface</tissue>
    </source>
</reference>
<dbReference type="Pfam" id="PF02466">
    <property type="entry name" value="Tim17"/>
    <property type="match status" value="1"/>
</dbReference>
<dbReference type="GO" id="GO:0045037">
    <property type="term" value="P:protein import into chloroplast stroma"/>
    <property type="evidence" value="ECO:0007669"/>
    <property type="project" value="TreeGrafter"/>
</dbReference>
<comment type="subcellular location">
    <subcellularLocation>
        <location evidence="1">Membrane</location>
        <topology evidence="1">Multi-pass membrane protein</topology>
    </subcellularLocation>
</comment>
<dbReference type="EMBL" id="GBRH01269155">
    <property type="protein sequence ID" value="JAD28740.1"/>
    <property type="molecule type" value="Transcribed_RNA"/>
</dbReference>
<dbReference type="GO" id="GO:0009707">
    <property type="term" value="C:chloroplast outer membrane"/>
    <property type="evidence" value="ECO:0007669"/>
    <property type="project" value="TreeGrafter"/>
</dbReference>
<keyword evidence="2" id="KW-0812">Transmembrane</keyword>
<evidence type="ECO:0000256" key="1">
    <source>
        <dbReference type="ARBA" id="ARBA00004141"/>
    </source>
</evidence>
<organism evidence="5">
    <name type="scientific">Arundo donax</name>
    <name type="common">Giant reed</name>
    <name type="synonym">Donax arundinaceus</name>
    <dbReference type="NCBI Taxonomy" id="35708"/>
    <lineage>
        <taxon>Eukaryota</taxon>
        <taxon>Viridiplantae</taxon>
        <taxon>Streptophyta</taxon>
        <taxon>Embryophyta</taxon>
        <taxon>Tracheophyta</taxon>
        <taxon>Spermatophyta</taxon>
        <taxon>Magnoliopsida</taxon>
        <taxon>Liliopsida</taxon>
        <taxon>Poales</taxon>
        <taxon>Poaceae</taxon>
        <taxon>PACMAD clade</taxon>
        <taxon>Arundinoideae</taxon>
        <taxon>Arundineae</taxon>
        <taxon>Arundo</taxon>
    </lineage>
</organism>
<evidence type="ECO:0000256" key="3">
    <source>
        <dbReference type="ARBA" id="ARBA00022989"/>
    </source>
</evidence>
<name>A0A0A8YW73_ARUDO</name>
<proteinExistence type="predicted"/>
<reference evidence="5" key="1">
    <citation type="submission" date="2014-09" db="EMBL/GenBank/DDBJ databases">
        <authorList>
            <person name="Magalhaes I.L.F."/>
            <person name="Oliveira U."/>
            <person name="Santos F.R."/>
            <person name="Vidigal T.H.D.A."/>
            <person name="Brescovit A.D."/>
            <person name="Santos A.J."/>
        </authorList>
    </citation>
    <scope>NUCLEOTIDE SEQUENCE</scope>
    <source>
        <tissue evidence="5">Shoot tissue taken approximately 20 cm above the soil surface</tissue>
    </source>
</reference>
<dbReference type="PANTHER" id="PTHR15371">
    <property type="entry name" value="TIM23"/>
    <property type="match status" value="1"/>
</dbReference>
<dbReference type="GO" id="GO:0015171">
    <property type="term" value="F:amino acid transmembrane transporter activity"/>
    <property type="evidence" value="ECO:0007669"/>
    <property type="project" value="TreeGrafter"/>
</dbReference>
<keyword evidence="4" id="KW-0472">Membrane</keyword>
<evidence type="ECO:0000256" key="2">
    <source>
        <dbReference type="ARBA" id="ARBA00022692"/>
    </source>
</evidence>
<dbReference type="InterPro" id="IPR045238">
    <property type="entry name" value="Tim23-like"/>
</dbReference>
<dbReference type="PANTHER" id="PTHR15371:SF22">
    <property type="entry name" value="YMGG-LIKE GLY-ZIPPER DOMAIN-CONTAINING PROTEIN"/>
    <property type="match status" value="1"/>
</dbReference>
<sequence length="184" mass="19654">MVNRAVHGFLNVGAVAACKVVAEDTLDYLATGDASKQKLGHALKKMYKEGAYWGTAAGIYEAMEYGVGRLRGRSDWKNAMIGGALAAALISAATAGGSNNRRYKAIIKDAITGGAVTTAAELAIGRRSRDDLRPPVYRECEEEKNPTGVGPRAVGRVLDLPAQEDGFTFQQTALDEIVQPDLFH</sequence>
<accession>A0A0A8YW73</accession>
<dbReference type="AlphaFoldDB" id="A0A0A8YW73"/>
<evidence type="ECO:0000313" key="5">
    <source>
        <dbReference type="EMBL" id="JAD28740.1"/>
    </source>
</evidence>
<protein>
    <submittedName>
        <fullName evidence="5">Uncharacterized protein</fullName>
    </submittedName>
</protein>
<keyword evidence="3" id="KW-1133">Transmembrane helix</keyword>
<dbReference type="PROSITE" id="PS51257">
    <property type="entry name" value="PROKAR_LIPOPROTEIN"/>
    <property type="match status" value="1"/>
</dbReference>